<dbReference type="PROSITE" id="PS50932">
    <property type="entry name" value="HTH_LACI_2"/>
    <property type="match status" value="1"/>
</dbReference>
<dbReference type="InterPro" id="IPR010982">
    <property type="entry name" value="Lambda_DNA-bd_dom_sf"/>
</dbReference>
<dbReference type="Pfam" id="PF00356">
    <property type="entry name" value="LacI"/>
    <property type="match status" value="1"/>
</dbReference>
<dbReference type="PANTHER" id="PTHR30146:SF109">
    <property type="entry name" value="HTH-TYPE TRANSCRIPTIONAL REGULATOR GALS"/>
    <property type="match status" value="1"/>
</dbReference>
<dbReference type="SMART" id="SM00354">
    <property type="entry name" value="HTH_LACI"/>
    <property type="match status" value="1"/>
</dbReference>
<dbReference type="Pfam" id="PF13377">
    <property type="entry name" value="Peripla_BP_3"/>
    <property type="match status" value="1"/>
</dbReference>
<comment type="caution">
    <text evidence="5">The sequence shown here is derived from an EMBL/GenBank/DDBJ whole genome shotgun (WGS) entry which is preliminary data.</text>
</comment>
<evidence type="ECO:0000256" key="1">
    <source>
        <dbReference type="ARBA" id="ARBA00023015"/>
    </source>
</evidence>
<dbReference type="EMBL" id="WIND01000017">
    <property type="protein sequence ID" value="MSU91281.1"/>
    <property type="molecule type" value="Genomic_DNA"/>
</dbReference>
<dbReference type="PANTHER" id="PTHR30146">
    <property type="entry name" value="LACI-RELATED TRANSCRIPTIONAL REPRESSOR"/>
    <property type="match status" value="1"/>
</dbReference>
<keyword evidence="1" id="KW-0805">Transcription regulation</keyword>
<dbReference type="SUPFAM" id="SSF53822">
    <property type="entry name" value="Periplasmic binding protein-like I"/>
    <property type="match status" value="1"/>
</dbReference>
<gene>
    <name evidence="5" type="ORF">GE300_17000</name>
</gene>
<feature type="domain" description="HTH lacI-type" evidence="4">
    <location>
        <begin position="15"/>
        <end position="69"/>
    </location>
</feature>
<accession>A0A6L5Z3W1</accession>
<keyword evidence="2 5" id="KW-0238">DNA-binding</keyword>
<evidence type="ECO:0000256" key="3">
    <source>
        <dbReference type="ARBA" id="ARBA00023163"/>
    </source>
</evidence>
<keyword evidence="6" id="KW-1185">Reference proteome</keyword>
<reference evidence="5 6" key="1">
    <citation type="submission" date="2019-10" db="EMBL/GenBank/DDBJ databases">
        <title>Cognatihalovulum marinum gen. nov. sp. nov., a new member of the family Rhodobacteraceae isolated from deep seawater of the Northwest Indian Ocean.</title>
        <authorList>
            <person name="Ruan C."/>
            <person name="Wang J."/>
            <person name="Zheng X."/>
            <person name="Song L."/>
            <person name="Zhu Y."/>
            <person name="Huang Y."/>
            <person name="Lu Z."/>
            <person name="Du W."/>
            <person name="Huang L."/>
            <person name="Dai X."/>
        </authorList>
    </citation>
    <scope>NUCLEOTIDE SEQUENCE [LARGE SCALE GENOMIC DNA]</scope>
    <source>
        <strain evidence="5 6">2CG4</strain>
    </source>
</reference>
<dbReference type="AlphaFoldDB" id="A0A6L5Z3W1"/>
<dbReference type="InterPro" id="IPR046335">
    <property type="entry name" value="LacI/GalR-like_sensor"/>
</dbReference>
<proteinExistence type="predicted"/>
<evidence type="ECO:0000313" key="6">
    <source>
        <dbReference type="Proteomes" id="UP000474957"/>
    </source>
</evidence>
<keyword evidence="3" id="KW-0804">Transcription</keyword>
<evidence type="ECO:0000256" key="2">
    <source>
        <dbReference type="ARBA" id="ARBA00023125"/>
    </source>
</evidence>
<dbReference type="CDD" id="cd01392">
    <property type="entry name" value="HTH_LacI"/>
    <property type="match status" value="1"/>
</dbReference>
<dbReference type="RefSeq" id="WP_154448273.1">
    <property type="nucleotide sequence ID" value="NZ_WIND01000017.1"/>
</dbReference>
<dbReference type="InterPro" id="IPR028082">
    <property type="entry name" value="Peripla_BP_I"/>
</dbReference>
<dbReference type="Gene3D" id="3.40.50.2300">
    <property type="match status" value="2"/>
</dbReference>
<dbReference type="GO" id="GO:0000976">
    <property type="term" value="F:transcription cis-regulatory region binding"/>
    <property type="evidence" value="ECO:0007669"/>
    <property type="project" value="TreeGrafter"/>
</dbReference>
<dbReference type="Proteomes" id="UP000474957">
    <property type="component" value="Unassembled WGS sequence"/>
</dbReference>
<name>A0A6L5Z3W1_9RHOB</name>
<dbReference type="GO" id="GO:0003700">
    <property type="term" value="F:DNA-binding transcription factor activity"/>
    <property type="evidence" value="ECO:0007669"/>
    <property type="project" value="TreeGrafter"/>
</dbReference>
<dbReference type="CDD" id="cd20010">
    <property type="entry name" value="PBP1_AglR-like"/>
    <property type="match status" value="1"/>
</dbReference>
<protein>
    <submittedName>
        <fullName evidence="5">LacI family DNA-binding transcriptional regulator</fullName>
    </submittedName>
</protein>
<dbReference type="Gene3D" id="1.10.260.40">
    <property type="entry name" value="lambda repressor-like DNA-binding domains"/>
    <property type="match status" value="1"/>
</dbReference>
<sequence>MISPAKGTPKMRPRVTINDLAEALGLTKGTVSRALNDYPDISPSTRTRVRHQAEMMGYRPLSHAQAIRTGRARSLGLVLQDDEAGSHRPFLAEFVAGITHAASAANWTLTIATARTEQGVLETMERLTDERKADGFIVPRTLRHDPRVELLRRLEKPFVLFGRVEEMDGCAWYDISGEDAMRDAVLRLAGFGHRRIAYVGGGDRYNFTGLRRQGFLAGLDAAGLRAEPRLICDGGMTAIDGREAITGLMRLPEPPTGIVFAVDRVALGGYRAAARLGLAVGRELSIISYDGVPEGAYATPALTSFAVDSRRAGERLAEMLLALVHGAEPETLRALEPARLVAGGSDGPPALDPAALAARVALADSNSSQ</sequence>
<dbReference type="SUPFAM" id="SSF47413">
    <property type="entry name" value="lambda repressor-like DNA-binding domains"/>
    <property type="match status" value="1"/>
</dbReference>
<evidence type="ECO:0000313" key="5">
    <source>
        <dbReference type="EMBL" id="MSU91281.1"/>
    </source>
</evidence>
<organism evidence="5 6">
    <name type="scientific">Halovulum marinum</name>
    <dbReference type="NCBI Taxonomy" id="2662447"/>
    <lineage>
        <taxon>Bacteria</taxon>
        <taxon>Pseudomonadati</taxon>
        <taxon>Pseudomonadota</taxon>
        <taxon>Alphaproteobacteria</taxon>
        <taxon>Rhodobacterales</taxon>
        <taxon>Paracoccaceae</taxon>
        <taxon>Halovulum</taxon>
    </lineage>
</organism>
<dbReference type="InterPro" id="IPR000843">
    <property type="entry name" value="HTH_LacI"/>
</dbReference>
<evidence type="ECO:0000259" key="4">
    <source>
        <dbReference type="PROSITE" id="PS50932"/>
    </source>
</evidence>